<feature type="region of interest" description="Disordered" evidence="1">
    <location>
        <begin position="42"/>
        <end position="149"/>
    </location>
</feature>
<dbReference type="Gramene" id="ONK81395">
    <property type="protein sequence ID" value="ONK81395"/>
    <property type="gene ID" value="A4U43_C01F28610"/>
</dbReference>
<dbReference type="EMBL" id="CM007381">
    <property type="protein sequence ID" value="ONK81395.1"/>
    <property type="molecule type" value="Genomic_DNA"/>
</dbReference>
<sequence>KGKRRATNRMMYSPPSPVYSQKRATVVKSVNFGNQNPIYVIPPQTEPVRSHCPSVHTHYSAPPVQSHHPGPAVQNHYSDHPPVQSRNPEPTTPHVPNGPSPSQENQGTKPKRKGKKKTRFAPEPDIQKNNLHTNPVQHESIPNCHGPIHQEPCGLGPRLRHRYQDGSTEQGVMNILVGSIVTIQPPFAKVSTALPPIRIDLPLYSVRRTPTLVLFLEGASFLTWKEDFDRLLQTLAG</sequence>
<evidence type="ECO:0000256" key="1">
    <source>
        <dbReference type="SAM" id="MobiDB-lite"/>
    </source>
</evidence>
<accession>A0A5P1FSV9</accession>
<feature type="compositionally biased region" description="Pro residues" evidence="1">
    <location>
        <begin position="90"/>
        <end position="99"/>
    </location>
</feature>
<feature type="compositionally biased region" description="Basic residues" evidence="1">
    <location>
        <begin position="109"/>
        <end position="119"/>
    </location>
</feature>
<feature type="non-terminal residue" evidence="2">
    <location>
        <position position="1"/>
    </location>
</feature>
<proteinExistence type="predicted"/>
<dbReference type="AlphaFoldDB" id="A0A5P1FSV9"/>
<evidence type="ECO:0000313" key="2">
    <source>
        <dbReference type="EMBL" id="ONK81395.1"/>
    </source>
</evidence>
<keyword evidence="3" id="KW-1185">Reference proteome</keyword>
<name>A0A5P1FSV9_ASPOF</name>
<reference evidence="3" key="1">
    <citation type="journal article" date="2017" name="Nat. Commun.">
        <title>The asparagus genome sheds light on the origin and evolution of a young Y chromosome.</title>
        <authorList>
            <person name="Harkess A."/>
            <person name="Zhou J."/>
            <person name="Xu C."/>
            <person name="Bowers J.E."/>
            <person name="Van der Hulst R."/>
            <person name="Ayyampalayam S."/>
            <person name="Mercati F."/>
            <person name="Riccardi P."/>
            <person name="McKain M.R."/>
            <person name="Kakrana A."/>
            <person name="Tang H."/>
            <person name="Ray J."/>
            <person name="Groenendijk J."/>
            <person name="Arikit S."/>
            <person name="Mathioni S.M."/>
            <person name="Nakano M."/>
            <person name="Shan H."/>
            <person name="Telgmann-Rauber A."/>
            <person name="Kanno A."/>
            <person name="Yue Z."/>
            <person name="Chen H."/>
            <person name="Li W."/>
            <person name="Chen Y."/>
            <person name="Xu X."/>
            <person name="Zhang Y."/>
            <person name="Luo S."/>
            <person name="Chen H."/>
            <person name="Gao J."/>
            <person name="Mao Z."/>
            <person name="Pires J.C."/>
            <person name="Luo M."/>
            <person name="Kudrna D."/>
            <person name="Wing R.A."/>
            <person name="Meyers B.C."/>
            <person name="Yi K."/>
            <person name="Kong H."/>
            <person name="Lavrijsen P."/>
            <person name="Sunseri F."/>
            <person name="Falavigna A."/>
            <person name="Ye Y."/>
            <person name="Leebens-Mack J.H."/>
            <person name="Chen G."/>
        </authorList>
    </citation>
    <scope>NUCLEOTIDE SEQUENCE [LARGE SCALE GENOMIC DNA]</scope>
    <source>
        <strain evidence="3">cv. DH0086</strain>
    </source>
</reference>
<protein>
    <submittedName>
        <fullName evidence="2">Uncharacterized protein</fullName>
    </submittedName>
</protein>
<dbReference type="Proteomes" id="UP000243459">
    <property type="component" value="Chromosome 1"/>
</dbReference>
<evidence type="ECO:0000313" key="3">
    <source>
        <dbReference type="Proteomes" id="UP000243459"/>
    </source>
</evidence>
<feature type="compositionally biased region" description="Polar residues" evidence="1">
    <location>
        <begin position="127"/>
        <end position="137"/>
    </location>
</feature>
<organism evidence="2 3">
    <name type="scientific">Asparagus officinalis</name>
    <name type="common">Garden asparagus</name>
    <dbReference type="NCBI Taxonomy" id="4686"/>
    <lineage>
        <taxon>Eukaryota</taxon>
        <taxon>Viridiplantae</taxon>
        <taxon>Streptophyta</taxon>
        <taxon>Embryophyta</taxon>
        <taxon>Tracheophyta</taxon>
        <taxon>Spermatophyta</taxon>
        <taxon>Magnoliopsida</taxon>
        <taxon>Liliopsida</taxon>
        <taxon>Asparagales</taxon>
        <taxon>Asparagaceae</taxon>
        <taxon>Asparagoideae</taxon>
        <taxon>Asparagus</taxon>
    </lineage>
</organism>
<gene>
    <name evidence="2" type="ORF">A4U43_C01F28610</name>
</gene>